<name>N2AFB6_9FIRM</name>
<dbReference type="eggNOG" id="COG1215">
    <property type="taxonomic scope" value="Bacteria"/>
</dbReference>
<dbReference type="STRING" id="1235802.C823_02902"/>
<accession>N2AFB6</accession>
<protein>
    <recommendedName>
        <fullName evidence="4">Glycosyltransferase 2-like domain-containing protein</fullName>
    </recommendedName>
</protein>
<sequence length="281" mass="32608">MPIISVLMGIYNENKIYASQAIDSILNQTFSDFEFIICDDGSNPAFYRWLYGYCRKDKRIRLLRSSCNQGLAAALNNGLKCAEGKYVARMDADDISARERLARQYDFLEAHPEYALTGCSVRMTGKRGIWGMRIMEEIPTKESFLKTSPFVHPAIMIRMDAVKALHGYSESKTAVRAEDYEFFMRLYVAGFRGYNLQEPLLSYREDEGSLKKRKYRYRIHECMVRYRGFCRLGILKGNYRYVAKPLIAGLVPAGWMMRIRKHRYAQTGKSRCKPERTGRKP</sequence>
<dbReference type="Proteomes" id="UP000012589">
    <property type="component" value="Unassembled WGS sequence"/>
</dbReference>
<reference evidence="5 6" key="1">
    <citation type="journal article" date="2014" name="Genome Announc.">
        <title>Draft genome sequences of the altered schaedler flora, a defined bacterial community from gnotobiotic mice.</title>
        <authorList>
            <person name="Wannemuehler M.J."/>
            <person name="Overstreet A.M."/>
            <person name="Ward D.V."/>
            <person name="Phillips G.J."/>
        </authorList>
    </citation>
    <scope>NUCLEOTIDE SEQUENCE [LARGE SCALE GENOMIC DNA]</scope>
    <source>
        <strain evidence="5 6">ASF492</strain>
    </source>
</reference>
<organism evidence="5 6">
    <name type="scientific">Eubacterium plexicaudatum ASF492</name>
    <dbReference type="NCBI Taxonomy" id="1235802"/>
    <lineage>
        <taxon>Bacteria</taxon>
        <taxon>Bacillati</taxon>
        <taxon>Bacillota</taxon>
        <taxon>Clostridia</taxon>
        <taxon>Eubacteriales</taxon>
        <taxon>Eubacteriaceae</taxon>
        <taxon>Eubacterium</taxon>
    </lineage>
</organism>
<gene>
    <name evidence="5" type="ORF">C823_02902</name>
</gene>
<evidence type="ECO:0000313" key="6">
    <source>
        <dbReference type="Proteomes" id="UP000012589"/>
    </source>
</evidence>
<dbReference type="Pfam" id="PF00535">
    <property type="entry name" value="Glycos_transf_2"/>
    <property type="match status" value="1"/>
</dbReference>
<keyword evidence="3" id="KW-0808">Transferase</keyword>
<dbReference type="SUPFAM" id="SSF53448">
    <property type="entry name" value="Nucleotide-diphospho-sugar transferases"/>
    <property type="match status" value="1"/>
</dbReference>
<dbReference type="InterPro" id="IPR001173">
    <property type="entry name" value="Glyco_trans_2-like"/>
</dbReference>
<evidence type="ECO:0000256" key="3">
    <source>
        <dbReference type="ARBA" id="ARBA00022679"/>
    </source>
</evidence>
<keyword evidence="6" id="KW-1185">Reference proteome</keyword>
<feature type="domain" description="Glycosyltransferase 2-like" evidence="4">
    <location>
        <begin position="5"/>
        <end position="162"/>
    </location>
</feature>
<comment type="similarity">
    <text evidence="1">Belongs to the glycosyltransferase 2 family.</text>
</comment>
<evidence type="ECO:0000256" key="2">
    <source>
        <dbReference type="ARBA" id="ARBA00022676"/>
    </source>
</evidence>
<dbReference type="InterPro" id="IPR029044">
    <property type="entry name" value="Nucleotide-diphossugar_trans"/>
</dbReference>
<dbReference type="PANTHER" id="PTHR43685:SF5">
    <property type="entry name" value="GLYCOSYLTRANSFERASE EPSE-RELATED"/>
    <property type="match status" value="1"/>
</dbReference>
<dbReference type="PATRIC" id="fig|1235802.3.peg.3068"/>
<dbReference type="InterPro" id="IPR050834">
    <property type="entry name" value="Glycosyltransf_2"/>
</dbReference>
<dbReference type="EMBL" id="AQFT01000090">
    <property type="protein sequence ID" value="EMZ25153.1"/>
    <property type="molecule type" value="Genomic_DNA"/>
</dbReference>
<dbReference type="GO" id="GO:0016757">
    <property type="term" value="F:glycosyltransferase activity"/>
    <property type="evidence" value="ECO:0007669"/>
    <property type="project" value="UniProtKB-KW"/>
</dbReference>
<dbReference type="HOGENOM" id="CLU_025996_0_9_9"/>
<evidence type="ECO:0000256" key="1">
    <source>
        <dbReference type="ARBA" id="ARBA00006739"/>
    </source>
</evidence>
<proteinExistence type="inferred from homology"/>
<comment type="caution">
    <text evidence="5">The sequence shown here is derived from an EMBL/GenBank/DDBJ whole genome shotgun (WGS) entry which is preliminary data.</text>
</comment>
<dbReference type="AlphaFoldDB" id="N2AFB6"/>
<evidence type="ECO:0000259" key="4">
    <source>
        <dbReference type="Pfam" id="PF00535"/>
    </source>
</evidence>
<dbReference type="Gene3D" id="3.90.550.10">
    <property type="entry name" value="Spore Coat Polysaccharide Biosynthesis Protein SpsA, Chain A"/>
    <property type="match status" value="1"/>
</dbReference>
<dbReference type="PANTHER" id="PTHR43685">
    <property type="entry name" value="GLYCOSYLTRANSFERASE"/>
    <property type="match status" value="1"/>
</dbReference>
<dbReference type="OrthoDB" id="9815829at2"/>
<evidence type="ECO:0000313" key="5">
    <source>
        <dbReference type="EMBL" id="EMZ25153.1"/>
    </source>
</evidence>
<keyword evidence="2" id="KW-0328">Glycosyltransferase</keyword>